<proteinExistence type="inferred from homology"/>
<organism evidence="9 10">
    <name type="scientific">Gouania willdenowi</name>
    <name type="common">Blunt-snouted clingfish</name>
    <name type="synonym">Lepadogaster willdenowi</name>
    <dbReference type="NCBI Taxonomy" id="441366"/>
    <lineage>
        <taxon>Eukaryota</taxon>
        <taxon>Metazoa</taxon>
        <taxon>Chordata</taxon>
        <taxon>Craniata</taxon>
        <taxon>Vertebrata</taxon>
        <taxon>Euteleostomi</taxon>
        <taxon>Actinopterygii</taxon>
        <taxon>Neopterygii</taxon>
        <taxon>Teleostei</taxon>
        <taxon>Neoteleostei</taxon>
        <taxon>Acanthomorphata</taxon>
        <taxon>Ovalentaria</taxon>
        <taxon>Blenniimorphae</taxon>
        <taxon>Blenniiformes</taxon>
        <taxon>Gobiesocoidei</taxon>
        <taxon>Gobiesocidae</taxon>
        <taxon>Gobiesocinae</taxon>
        <taxon>Gouania</taxon>
    </lineage>
</organism>
<evidence type="ECO:0008006" key="11">
    <source>
        <dbReference type="Google" id="ProtNLM"/>
    </source>
</evidence>
<dbReference type="PANTHER" id="PTHR14403">
    <property type="entry name" value="RFAMIDE PEPTIDE GONADOTROPIN INHIBITORY HORMONE"/>
    <property type="match status" value="1"/>
</dbReference>
<evidence type="ECO:0000256" key="2">
    <source>
        <dbReference type="ARBA" id="ARBA00006356"/>
    </source>
</evidence>
<reference evidence="9" key="3">
    <citation type="submission" date="2025-09" db="UniProtKB">
        <authorList>
            <consortium name="Ensembl"/>
        </authorList>
    </citation>
    <scope>IDENTIFICATION</scope>
</reference>
<protein>
    <recommendedName>
        <fullName evidence="11">RFamide-related peptide</fullName>
    </recommendedName>
</protein>
<name>A0A8C5DZ89_GOUWI</name>
<evidence type="ECO:0000256" key="1">
    <source>
        <dbReference type="ARBA" id="ARBA00004613"/>
    </source>
</evidence>
<evidence type="ECO:0000256" key="7">
    <source>
        <dbReference type="SAM" id="MobiDB-lite"/>
    </source>
</evidence>
<evidence type="ECO:0000256" key="8">
    <source>
        <dbReference type="SAM" id="SignalP"/>
    </source>
</evidence>
<dbReference type="GO" id="GO:0005102">
    <property type="term" value="F:signaling receptor binding"/>
    <property type="evidence" value="ECO:0007669"/>
    <property type="project" value="TreeGrafter"/>
</dbReference>
<evidence type="ECO:0000256" key="4">
    <source>
        <dbReference type="ARBA" id="ARBA00022729"/>
    </source>
</evidence>
<keyword evidence="4 8" id="KW-0732">Signal</keyword>
<evidence type="ECO:0000256" key="5">
    <source>
        <dbReference type="ARBA" id="ARBA00022815"/>
    </source>
</evidence>
<keyword evidence="6" id="KW-0527">Neuropeptide</keyword>
<dbReference type="GO" id="GO:0005576">
    <property type="term" value="C:extracellular region"/>
    <property type="evidence" value="ECO:0007669"/>
    <property type="project" value="UniProtKB-SubCell"/>
</dbReference>
<dbReference type="Proteomes" id="UP000694680">
    <property type="component" value="Chromosome 11"/>
</dbReference>
<comment type="similarity">
    <text evidence="2">Belongs to the FARP (FMRFamide related peptide) family.</text>
</comment>
<keyword evidence="10" id="KW-1185">Reference proteome</keyword>
<dbReference type="GO" id="GO:0007218">
    <property type="term" value="P:neuropeptide signaling pathway"/>
    <property type="evidence" value="ECO:0007669"/>
    <property type="project" value="UniProtKB-KW"/>
</dbReference>
<dbReference type="Ensembl" id="ENSGWIT00000015566.1">
    <property type="protein sequence ID" value="ENSGWIP00000014061.1"/>
    <property type="gene ID" value="ENSGWIG00000007967.1"/>
</dbReference>
<accession>A0A8C5DZ89</accession>
<evidence type="ECO:0000313" key="9">
    <source>
        <dbReference type="Ensembl" id="ENSGWIP00000014061.1"/>
    </source>
</evidence>
<feature type="region of interest" description="Disordered" evidence="7">
    <location>
        <begin position="105"/>
        <end position="124"/>
    </location>
</feature>
<dbReference type="GO" id="GO:0032277">
    <property type="term" value="P:negative regulation of gonadotropin secretion"/>
    <property type="evidence" value="ECO:0007669"/>
    <property type="project" value="TreeGrafter"/>
</dbReference>
<dbReference type="AlphaFoldDB" id="A0A8C5DZ89"/>
<comment type="subcellular location">
    <subcellularLocation>
        <location evidence="1">Secreted</location>
    </subcellularLocation>
</comment>
<evidence type="ECO:0000256" key="6">
    <source>
        <dbReference type="ARBA" id="ARBA00023320"/>
    </source>
</evidence>
<dbReference type="InterPro" id="IPR026297">
    <property type="entry name" value="FMRFamide-related/fGRP"/>
</dbReference>
<evidence type="ECO:0000313" key="10">
    <source>
        <dbReference type="Proteomes" id="UP000694680"/>
    </source>
</evidence>
<dbReference type="PANTHER" id="PTHR14403:SF6">
    <property type="entry name" value="PRO-FMRFAMIDE-RELATED NEUROPEPTIDE VF"/>
    <property type="match status" value="1"/>
</dbReference>
<sequence length="199" mass="22843">MLRTLALSVLLVLGRLEGAPTSDIQSNEKSIHRDRILQHSRHTMRKKSHQQTIREILRSLDPASFNIHVVPTSSKHNPPTILKLYAPTTLPVHMNVNMPMRFGRISDPGDRGERNTENNFPQRFGRSRGLVRPCLKCIQIRNVSNQGMPQRFGRNSPDWSHVRTLAQEELLDIGLHWPENLDFENNSKERNGTNETFKG</sequence>
<reference evidence="9" key="2">
    <citation type="submission" date="2025-08" db="UniProtKB">
        <authorList>
            <consortium name="Ensembl"/>
        </authorList>
    </citation>
    <scope>IDENTIFICATION</scope>
</reference>
<feature type="signal peptide" evidence="8">
    <location>
        <begin position="1"/>
        <end position="18"/>
    </location>
</feature>
<keyword evidence="5" id="KW-0027">Amidation</keyword>
<keyword evidence="3" id="KW-0964">Secreted</keyword>
<feature type="chain" id="PRO_5034918936" description="RFamide-related peptide" evidence="8">
    <location>
        <begin position="19"/>
        <end position="199"/>
    </location>
</feature>
<feature type="compositionally biased region" description="Basic and acidic residues" evidence="7">
    <location>
        <begin position="107"/>
        <end position="116"/>
    </location>
</feature>
<reference evidence="9" key="1">
    <citation type="submission" date="2020-06" db="EMBL/GenBank/DDBJ databases">
        <authorList>
            <consortium name="Wellcome Sanger Institute Data Sharing"/>
        </authorList>
    </citation>
    <scope>NUCLEOTIDE SEQUENCE [LARGE SCALE GENOMIC DNA]</scope>
</reference>
<evidence type="ECO:0000256" key="3">
    <source>
        <dbReference type="ARBA" id="ARBA00022525"/>
    </source>
</evidence>